<dbReference type="PANTHER" id="PTHR30372:SF4">
    <property type="entry name" value="LIPID-A-DISACCHARIDE SYNTHASE, MITOCHONDRIAL-RELATED"/>
    <property type="match status" value="1"/>
</dbReference>
<dbReference type="AlphaFoldDB" id="A0A4R1K6G3"/>
<comment type="caution">
    <text evidence="11">The sequence shown here is derived from an EMBL/GenBank/DDBJ whole genome shotgun (WGS) entry which is preliminary data.</text>
</comment>
<dbReference type="Proteomes" id="UP000294614">
    <property type="component" value="Unassembled WGS sequence"/>
</dbReference>
<keyword evidence="8" id="KW-0443">Lipid metabolism</keyword>
<dbReference type="RefSeq" id="WP_132874477.1">
    <property type="nucleotide sequence ID" value="NZ_SMGG01000006.1"/>
</dbReference>
<dbReference type="GO" id="GO:0008915">
    <property type="term" value="F:lipid-A-disaccharide synthase activity"/>
    <property type="evidence" value="ECO:0007669"/>
    <property type="project" value="UniProtKB-UniRule"/>
</dbReference>
<evidence type="ECO:0000313" key="12">
    <source>
        <dbReference type="Proteomes" id="UP000294614"/>
    </source>
</evidence>
<reference evidence="11 12" key="1">
    <citation type="submission" date="2019-03" db="EMBL/GenBank/DDBJ databases">
        <title>Genomic Encyclopedia of Type Strains, Phase IV (KMG-IV): sequencing the most valuable type-strain genomes for metagenomic binning, comparative biology and taxonomic classification.</title>
        <authorList>
            <person name="Goeker M."/>
        </authorList>
    </citation>
    <scope>NUCLEOTIDE SEQUENCE [LARGE SCALE GENOMIC DNA]</scope>
    <source>
        <strain evidence="11 12">DSM 24984</strain>
    </source>
</reference>
<keyword evidence="7" id="KW-0808">Transferase</keyword>
<evidence type="ECO:0000256" key="5">
    <source>
        <dbReference type="ARBA" id="ARBA00022556"/>
    </source>
</evidence>
<dbReference type="EMBL" id="SMGG01000006">
    <property type="protein sequence ID" value="TCK59570.1"/>
    <property type="molecule type" value="Genomic_DNA"/>
</dbReference>
<dbReference type="EC" id="2.4.1.182" evidence="2 10"/>
<dbReference type="Pfam" id="PF02684">
    <property type="entry name" value="LpxB"/>
    <property type="match status" value="1"/>
</dbReference>
<gene>
    <name evidence="11" type="ORF">C8D98_2504</name>
</gene>
<evidence type="ECO:0000256" key="6">
    <source>
        <dbReference type="ARBA" id="ARBA00022676"/>
    </source>
</evidence>
<comment type="catalytic activity">
    <reaction evidence="9">
        <text>a lipid X + a UDP-2-N,3-O-bis[(3R)-3-hydroxyacyl]-alpha-D-glucosamine = a lipid A disaccharide + UDP + H(+)</text>
        <dbReference type="Rhea" id="RHEA:67828"/>
        <dbReference type="ChEBI" id="CHEBI:15378"/>
        <dbReference type="ChEBI" id="CHEBI:58223"/>
        <dbReference type="ChEBI" id="CHEBI:137748"/>
        <dbReference type="ChEBI" id="CHEBI:176338"/>
        <dbReference type="ChEBI" id="CHEBI:176343"/>
        <dbReference type="EC" id="2.4.1.182"/>
    </reaction>
</comment>
<protein>
    <recommendedName>
        <fullName evidence="3 10">Lipid-A-disaccharide synthase</fullName>
        <ecNumber evidence="2 10">2.4.1.182</ecNumber>
    </recommendedName>
</protein>
<dbReference type="InterPro" id="IPR003835">
    <property type="entry name" value="Glyco_trans_19"/>
</dbReference>
<evidence type="ECO:0000256" key="9">
    <source>
        <dbReference type="ARBA" id="ARBA00048975"/>
    </source>
</evidence>
<organism evidence="11 12">
    <name type="scientific">Seleniivibrio woodruffii</name>
    <dbReference type="NCBI Taxonomy" id="1078050"/>
    <lineage>
        <taxon>Bacteria</taxon>
        <taxon>Pseudomonadati</taxon>
        <taxon>Deferribacterota</taxon>
        <taxon>Deferribacteres</taxon>
        <taxon>Deferribacterales</taxon>
        <taxon>Geovibrionaceae</taxon>
        <taxon>Seleniivibrio</taxon>
    </lineage>
</organism>
<accession>A0A4R1K6G3</accession>
<dbReference type="GO" id="GO:0016020">
    <property type="term" value="C:membrane"/>
    <property type="evidence" value="ECO:0007669"/>
    <property type="project" value="GOC"/>
</dbReference>
<evidence type="ECO:0000256" key="8">
    <source>
        <dbReference type="ARBA" id="ARBA00023098"/>
    </source>
</evidence>
<evidence type="ECO:0000256" key="1">
    <source>
        <dbReference type="ARBA" id="ARBA00002056"/>
    </source>
</evidence>
<dbReference type="NCBIfam" id="TIGR00215">
    <property type="entry name" value="lpxB"/>
    <property type="match status" value="1"/>
</dbReference>
<dbReference type="SUPFAM" id="SSF53756">
    <property type="entry name" value="UDP-Glycosyltransferase/glycogen phosphorylase"/>
    <property type="match status" value="1"/>
</dbReference>
<sequence>MEKLKLFIIAGEKSGDNHASALLSEIQKYAETEVSGTGGAGLKALGQKQFYDINEMNAIGIDEAIRKLPFLLKVRDRLVAEIKQNRPDAVILVDYPGFNLRFARYAKELGIPVIFYISPTFWAWHYSRVKKLKQFCDLVLCIYPFEPEMLKKEGVNAVYVGNPLKKQINIKCADMSEFLAKGNFSGEKPVIGLLPGSRRREVESLLPVMVETAKALPMYDYVIGVADTIDEGRVRELIKGTQIRLATGLTHDIMKYSHLLWICSGTATLEAAIIGTPMVLMYRTGALTYALGQFIVRTKYIGMPNIIMKKAVIPELIQGDANARNLANFTKKIEDSYETVKADLKTVGDYFPDTDASAEAAKEIYSFLKNPSEGN</sequence>
<name>A0A4R1K6G3_9BACT</name>
<dbReference type="GO" id="GO:0005543">
    <property type="term" value="F:phospholipid binding"/>
    <property type="evidence" value="ECO:0007669"/>
    <property type="project" value="TreeGrafter"/>
</dbReference>
<evidence type="ECO:0000256" key="2">
    <source>
        <dbReference type="ARBA" id="ARBA00012687"/>
    </source>
</evidence>
<dbReference type="GO" id="GO:0009245">
    <property type="term" value="P:lipid A biosynthetic process"/>
    <property type="evidence" value="ECO:0007669"/>
    <property type="project" value="UniProtKB-UniRule"/>
</dbReference>
<keyword evidence="12" id="KW-1185">Reference proteome</keyword>
<dbReference type="PANTHER" id="PTHR30372">
    <property type="entry name" value="LIPID-A-DISACCHARIDE SYNTHASE"/>
    <property type="match status" value="1"/>
</dbReference>
<evidence type="ECO:0000256" key="4">
    <source>
        <dbReference type="ARBA" id="ARBA00022516"/>
    </source>
</evidence>
<evidence type="ECO:0000256" key="7">
    <source>
        <dbReference type="ARBA" id="ARBA00022679"/>
    </source>
</evidence>
<keyword evidence="6" id="KW-0328">Glycosyltransferase</keyword>
<evidence type="ECO:0000313" key="11">
    <source>
        <dbReference type="EMBL" id="TCK59570.1"/>
    </source>
</evidence>
<proteinExistence type="predicted"/>
<keyword evidence="5" id="KW-0441">Lipid A biosynthesis</keyword>
<dbReference type="OrthoDB" id="9801642at2"/>
<keyword evidence="4" id="KW-0444">Lipid biosynthesis</keyword>
<evidence type="ECO:0000256" key="10">
    <source>
        <dbReference type="NCBIfam" id="TIGR00215"/>
    </source>
</evidence>
<comment type="function">
    <text evidence="1">Condensation of UDP-2,3-diacylglucosamine and 2,3-diacylglucosamine-1-phosphate to form lipid A disaccharide, a precursor of lipid A, a phosphorylated glycolipid that anchors the lipopolysaccharide to the outer membrane of the cell.</text>
</comment>
<evidence type="ECO:0000256" key="3">
    <source>
        <dbReference type="ARBA" id="ARBA00020902"/>
    </source>
</evidence>